<dbReference type="RefSeq" id="WP_136960963.1">
    <property type="nucleotide sequence ID" value="NZ_CP039690.1"/>
</dbReference>
<dbReference type="InterPro" id="IPR004045">
    <property type="entry name" value="Glutathione_S-Trfase_N"/>
</dbReference>
<sequence>MKLYTYFRSSAAFRVRIALNLKGLSYESVPIHLVRDGGEQKKPAYRAINPQGRLPALIVDGPAGEAVLTQSLAIIEYLDEIAPEPPLLPTDPIARARTRAAAQLIACDIHPLNNPGTTGYLKTVMGQSSEAISQWYSHFIRDGFTALERLVEPGPYAFGAAVTVADLCIVPQMFNARRFNVPLDDFPRLIAITEACLKLKAFADARPEAQPDAE</sequence>
<dbReference type="EMBL" id="CP039690">
    <property type="protein sequence ID" value="QCI65517.1"/>
    <property type="molecule type" value="Genomic_DNA"/>
</dbReference>
<dbReference type="OrthoDB" id="509852at2"/>
<dbReference type="InterPro" id="IPR040079">
    <property type="entry name" value="Glutathione_S-Trfase"/>
</dbReference>
<dbReference type="InterPro" id="IPR034330">
    <property type="entry name" value="GST_Zeta_C"/>
</dbReference>
<evidence type="ECO:0000313" key="5">
    <source>
        <dbReference type="Proteomes" id="UP000298781"/>
    </source>
</evidence>
<dbReference type="Gene3D" id="3.40.30.10">
    <property type="entry name" value="Glutaredoxin"/>
    <property type="match status" value="1"/>
</dbReference>
<keyword evidence="5" id="KW-1185">Reference proteome</keyword>
<evidence type="ECO:0000313" key="4">
    <source>
        <dbReference type="EMBL" id="QCI65517.1"/>
    </source>
</evidence>
<feature type="domain" description="GST N-terminal" evidence="2">
    <location>
        <begin position="1"/>
        <end position="86"/>
    </location>
</feature>
<dbReference type="InterPro" id="IPR036249">
    <property type="entry name" value="Thioredoxin-like_sf"/>
</dbReference>
<keyword evidence="4" id="KW-0413">Isomerase</keyword>
<evidence type="ECO:0000259" key="3">
    <source>
        <dbReference type="PROSITE" id="PS50405"/>
    </source>
</evidence>
<dbReference type="Proteomes" id="UP000298781">
    <property type="component" value="Chromosome"/>
</dbReference>
<dbReference type="GO" id="GO:0016034">
    <property type="term" value="F:maleylacetoacetate isomerase activity"/>
    <property type="evidence" value="ECO:0007669"/>
    <property type="project" value="UniProtKB-EC"/>
</dbReference>
<gene>
    <name evidence="4" type="primary">maiA</name>
    <name evidence="4" type="ORF">E8M01_15675</name>
</gene>
<dbReference type="PANTHER" id="PTHR42673:SF21">
    <property type="entry name" value="GLUTATHIONE S-TRANSFERASE YFCF"/>
    <property type="match status" value="1"/>
</dbReference>
<dbReference type="SUPFAM" id="SSF52833">
    <property type="entry name" value="Thioredoxin-like"/>
    <property type="match status" value="1"/>
</dbReference>
<dbReference type="GO" id="GO:0006749">
    <property type="term" value="P:glutathione metabolic process"/>
    <property type="evidence" value="ECO:0007669"/>
    <property type="project" value="TreeGrafter"/>
</dbReference>
<dbReference type="InterPro" id="IPR005955">
    <property type="entry name" value="GST_Zeta"/>
</dbReference>
<protein>
    <submittedName>
        <fullName evidence="4">Maleylacetoacetate isomerase</fullName>
        <ecNumber evidence="4">5.2.1.2</ecNumber>
    </submittedName>
</protein>
<dbReference type="KEGG" id="pstg:E8M01_15675"/>
<reference evidence="4 5" key="1">
    <citation type="submission" date="2019-04" db="EMBL/GenBank/DDBJ databases">
        <title>Phreatobacter aquaticus sp. nov.</title>
        <authorList>
            <person name="Choi A."/>
        </authorList>
    </citation>
    <scope>NUCLEOTIDE SEQUENCE [LARGE SCALE GENOMIC DNA]</scope>
    <source>
        <strain evidence="4 5">KCTC 52518</strain>
    </source>
</reference>
<organism evidence="4 5">
    <name type="scientific">Phreatobacter stygius</name>
    <dbReference type="NCBI Taxonomy" id="1940610"/>
    <lineage>
        <taxon>Bacteria</taxon>
        <taxon>Pseudomonadati</taxon>
        <taxon>Pseudomonadota</taxon>
        <taxon>Alphaproteobacteria</taxon>
        <taxon>Hyphomicrobiales</taxon>
        <taxon>Phreatobacteraceae</taxon>
        <taxon>Phreatobacter</taxon>
    </lineage>
</organism>
<dbReference type="SFLD" id="SFLDG00358">
    <property type="entry name" value="Main_(cytGST)"/>
    <property type="match status" value="1"/>
</dbReference>
<comment type="similarity">
    <text evidence="1">Belongs to the GST superfamily. Zeta family.</text>
</comment>
<dbReference type="InterPro" id="IPR036282">
    <property type="entry name" value="Glutathione-S-Trfase_C_sf"/>
</dbReference>
<dbReference type="PROSITE" id="PS50405">
    <property type="entry name" value="GST_CTER"/>
    <property type="match status" value="1"/>
</dbReference>
<accession>A0A4D7BBX8</accession>
<evidence type="ECO:0000256" key="1">
    <source>
        <dbReference type="ARBA" id="ARBA00010007"/>
    </source>
</evidence>
<dbReference type="AlphaFoldDB" id="A0A4D7BBX8"/>
<dbReference type="CDD" id="cd03042">
    <property type="entry name" value="GST_N_Zeta"/>
    <property type="match status" value="1"/>
</dbReference>
<dbReference type="EC" id="5.2.1.2" evidence="4"/>
<dbReference type="Pfam" id="PF13417">
    <property type="entry name" value="GST_N_3"/>
    <property type="match status" value="1"/>
</dbReference>
<dbReference type="PANTHER" id="PTHR42673">
    <property type="entry name" value="MALEYLACETOACETATE ISOMERASE"/>
    <property type="match status" value="1"/>
</dbReference>
<dbReference type="Gene3D" id="1.20.1050.10">
    <property type="match status" value="1"/>
</dbReference>
<dbReference type="NCBIfam" id="TIGR01262">
    <property type="entry name" value="maiA"/>
    <property type="match status" value="1"/>
</dbReference>
<dbReference type="InterPro" id="IPR034333">
    <property type="entry name" value="GST_Zeta_N"/>
</dbReference>
<dbReference type="GO" id="GO:0004364">
    <property type="term" value="F:glutathione transferase activity"/>
    <property type="evidence" value="ECO:0007669"/>
    <property type="project" value="TreeGrafter"/>
</dbReference>
<dbReference type="InterPro" id="IPR010987">
    <property type="entry name" value="Glutathione-S-Trfase_C-like"/>
</dbReference>
<feature type="domain" description="GST C-terminal" evidence="3">
    <location>
        <begin position="91"/>
        <end position="214"/>
    </location>
</feature>
<proteinExistence type="inferred from homology"/>
<dbReference type="PROSITE" id="PS50404">
    <property type="entry name" value="GST_NTER"/>
    <property type="match status" value="1"/>
</dbReference>
<dbReference type="GO" id="GO:0005737">
    <property type="term" value="C:cytoplasm"/>
    <property type="evidence" value="ECO:0007669"/>
    <property type="project" value="InterPro"/>
</dbReference>
<dbReference type="SFLD" id="SFLDS00019">
    <property type="entry name" value="Glutathione_Transferase_(cytos"/>
    <property type="match status" value="1"/>
</dbReference>
<dbReference type="CDD" id="cd03191">
    <property type="entry name" value="GST_C_Zeta"/>
    <property type="match status" value="1"/>
</dbReference>
<dbReference type="GO" id="GO:0006559">
    <property type="term" value="P:L-phenylalanine catabolic process"/>
    <property type="evidence" value="ECO:0007669"/>
    <property type="project" value="TreeGrafter"/>
</dbReference>
<name>A0A4D7BBX8_9HYPH</name>
<dbReference type="SUPFAM" id="SSF47616">
    <property type="entry name" value="GST C-terminal domain-like"/>
    <property type="match status" value="1"/>
</dbReference>
<evidence type="ECO:0000259" key="2">
    <source>
        <dbReference type="PROSITE" id="PS50404"/>
    </source>
</evidence>